<protein>
    <recommendedName>
        <fullName evidence="4">DUF763 domain-containing protein</fullName>
    </recommendedName>
</protein>
<feature type="region of interest" description="Disordered" evidence="1">
    <location>
        <begin position="228"/>
        <end position="270"/>
    </location>
</feature>
<feature type="region of interest" description="Disordered" evidence="1">
    <location>
        <begin position="365"/>
        <end position="388"/>
    </location>
</feature>
<dbReference type="OrthoDB" id="9948at2157"/>
<dbReference type="EMBL" id="FOZK01000006">
    <property type="protein sequence ID" value="SFS12947.1"/>
    <property type="molecule type" value="Genomic_DNA"/>
</dbReference>
<evidence type="ECO:0000313" key="2">
    <source>
        <dbReference type="EMBL" id="SFS12947.1"/>
    </source>
</evidence>
<dbReference type="Pfam" id="PF05559">
    <property type="entry name" value="DUF763"/>
    <property type="match status" value="1"/>
</dbReference>
<proteinExistence type="predicted"/>
<dbReference type="Proteomes" id="UP000199062">
    <property type="component" value="Unassembled WGS sequence"/>
</dbReference>
<reference evidence="2 3" key="1">
    <citation type="submission" date="2016-10" db="EMBL/GenBank/DDBJ databases">
        <authorList>
            <person name="de Groot N.N."/>
        </authorList>
    </citation>
    <scope>NUCLEOTIDE SEQUENCE [LARGE SCALE GENOMIC DNA]</scope>
    <source>
        <strain evidence="2 3">CGMCC 1.10457</strain>
    </source>
</reference>
<dbReference type="InterPro" id="IPR008482">
    <property type="entry name" value="DUF763"/>
</dbReference>
<name>A0A1I6MBF6_9EURY</name>
<dbReference type="PANTHER" id="PTHR38597:SF1">
    <property type="entry name" value="BLL3834 PROTEIN"/>
    <property type="match status" value="1"/>
</dbReference>
<evidence type="ECO:0000313" key="3">
    <source>
        <dbReference type="Proteomes" id="UP000199062"/>
    </source>
</evidence>
<keyword evidence="3" id="KW-1185">Reference proteome</keyword>
<sequence length="388" mass="42349">MARRSSADLPLHSGSAPSWLFDRMVDLAEVVAEAVVDEYGQDELVRRLSDPYWFQALGCVLGFDWHSSGVTTTTMGALKEALDGHEHGVTVVGGKGATSLKTPDEIDASSVDLSTGTREELKRTSRLSAAVDNGCVQDSYDIYHHTMAVSELGAWCVVQQGMGEDMARRYHWRSDDVDSFVEEPQAAICSDEKRADPLDLTADASDEIREISVDLVQDDPAHLKRELQGQRSLGDFTGDGGTAGPASDATGDDGGLREKLAADPDLTMPSHHELSKADLSMDAVDQLQRAYEVQPSDYEELVDLEGVGPGSLRALALIGELVYDAESSREDPAKYAYAHGGKDATPHPVERERYDQSVEFMRSMLEGSELDRETKQSSLERLAELQRG</sequence>
<gene>
    <name evidence="2" type="ORF">SAMN05216559_4165</name>
</gene>
<evidence type="ECO:0000256" key="1">
    <source>
        <dbReference type="SAM" id="MobiDB-lite"/>
    </source>
</evidence>
<accession>A0A1I6MBF6</accession>
<organism evidence="2 3">
    <name type="scientific">Halomicrobium zhouii</name>
    <dbReference type="NCBI Taxonomy" id="767519"/>
    <lineage>
        <taxon>Archaea</taxon>
        <taxon>Methanobacteriati</taxon>
        <taxon>Methanobacteriota</taxon>
        <taxon>Stenosarchaea group</taxon>
        <taxon>Halobacteria</taxon>
        <taxon>Halobacteriales</taxon>
        <taxon>Haloarculaceae</taxon>
        <taxon>Halomicrobium</taxon>
    </lineage>
</organism>
<dbReference type="STRING" id="767519.SAMN05216559_4165"/>
<evidence type="ECO:0008006" key="4">
    <source>
        <dbReference type="Google" id="ProtNLM"/>
    </source>
</evidence>
<dbReference type="RefSeq" id="WP_089819366.1">
    <property type="nucleotide sequence ID" value="NZ_FOZK01000006.1"/>
</dbReference>
<dbReference type="AlphaFoldDB" id="A0A1I6MBF6"/>
<dbReference type="PANTHER" id="PTHR38597">
    <property type="entry name" value="BLL3834 PROTEIN"/>
    <property type="match status" value="1"/>
</dbReference>